<evidence type="ECO:0000313" key="2">
    <source>
        <dbReference type="Proteomes" id="UP000033661"/>
    </source>
</evidence>
<reference evidence="1 2" key="1">
    <citation type="submission" date="2015-02" db="EMBL/GenBank/DDBJ databases">
        <title>Genome Sequencing of Rickettsiales.</title>
        <authorList>
            <person name="Daugherty S.C."/>
            <person name="Su Q."/>
            <person name="Abolude K."/>
            <person name="Beier-Sexton M."/>
            <person name="Carlyon J.A."/>
            <person name="Carter R."/>
            <person name="Day N.P."/>
            <person name="Dumler S.J."/>
            <person name="Dyachenko V."/>
            <person name="Godinez A."/>
            <person name="Kurtti T.J."/>
            <person name="Lichay M."/>
            <person name="Mullins K.E."/>
            <person name="Ott S."/>
            <person name="Pappas-Brown V."/>
            <person name="Paris D.H."/>
            <person name="Patel P."/>
            <person name="Richards A.L."/>
            <person name="Sadzewicz L."/>
            <person name="Sears K."/>
            <person name="Seidman D."/>
            <person name="Sengamalay N."/>
            <person name="Stenos J."/>
            <person name="Tallon L.J."/>
            <person name="Vincent G."/>
            <person name="Fraser C.M."/>
            <person name="Munderloh U."/>
            <person name="Dunning-Hotopp J.C."/>
        </authorList>
    </citation>
    <scope>NUCLEOTIDE SEQUENCE [LARGE SCALE GENOMIC DNA]</scope>
    <source>
        <strain evidence="1 2">RML An4</strain>
    </source>
</reference>
<proteinExistence type="predicted"/>
<gene>
    <name evidence="1" type="ORF">RBEAN4_1569</name>
</gene>
<dbReference type="RefSeq" id="WP_266105170.1">
    <property type="nucleotide sequence ID" value="NZ_LAOI01000001.1"/>
</dbReference>
<dbReference type="AlphaFoldDB" id="A0A0F3QDG9"/>
<name>A0A0F3QDG9_RICBE</name>
<dbReference type="Proteomes" id="UP000033661">
    <property type="component" value="Unassembled WGS sequence"/>
</dbReference>
<protein>
    <submittedName>
        <fullName evidence="1">Uncharacterized protein</fullName>
    </submittedName>
</protein>
<accession>A0A0F3QDG9</accession>
<keyword evidence="2" id="KW-1185">Reference proteome</keyword>
<dbReference type="PATRIC" id="fig|1359193.3.peg.1523"/>
<comment type="caution">
    <text evidence="1">The sequence shown here is derived from an EMBL/GenBank/DDBJ whole genome shotgun (WGS) entry which is preliminary data.</text>
</comment>
<sequence length="40" mass="4464">MQVDTSKGIKNLSIKDILKLNEPLPDYDSDDSGFTSHDII</sequence>
<organism evidence="1 2">
    <name type="scientific">Rickettsia bellii str. RML An4</name>
    <dbReference type="NCBI Taxonomy" id="1359193"/>
    <lineage>
        <taxon>Bacteria</taxon>
        <taxon>Pseudomonadati</taxon>
        <taxon>Pseudomonadota</taxon>
        <taxon>Alphaproteobacteria</taxon>
        <taxon>Rickettsiales</taxon>
        <taxon>Rickettsiaceae</taxon>
        <taxon>Rickettsieae</taxon>
        <taxon>Rickettsia</taxon>
        <taxon>belli group</taxon>
    </lineage>
</organism>
<evidence type="ECO:0000313" key="1">
    <source>
        <dbReference type="EMBL" id="KJV90563.1"/>
    </source>
</evidence>
<dbReference type="EMBL" id="LAOI01000001">
    <property type="protein sequence ID" value="KJV90563.1"/>
    <property type="molecule type" value="Genomic_DNA"/>
</dbReference>